<comment type="caution">
    <text evidence="1">The sequence shown here is derived from an EMBL/GenBank/DDBJ whole genome shotgun (WGS) entry which is preliminary data.</text>
</comment>
<organism evidence="1 2">
    <name type="scientific">Mycena rosella</name>
    <name type="common">Pink bonnet</name>
    <name type="synonym">Agaricus rosellus</name>
    <dbReference type="NCBI Taxonomy" id="1033263"/>
    <lineage>
        <taxon>Eukaryota</taxon>
        <taxon>Fungi</taxon>
        <taxon>Dikarya</taxon>
        <taxon>Basidiomycota</taxon>
        <taxon>Agaricomycotina</taxon>
        <taxon>Agaricomycetes</taxon>
        <taxon>Agaricomycetidae</taxon>
        <taxon>Agaricales</taxon>
        <taxon>Marasmiineae</taxon>
        <taxon>Mycenaceae</taxon>
        <taxon>Mycena</taxon>
    </lineage>
</organism>
<sequence length="100" mass="11914">MARLCKCQKQEKVLGDHARERARQASKKFRENKFTRNTGILAHCQQIKRMNAYKRKYGFKALTERSVKLNTLRELAQDLEESRRQKMEADAAEALRRLRY</sequence>
<reference evidence="1" key="1">
    <citation type="submission" date="2023-03" db="EMBL/GenBank/DDBJ databases">
        <title>Massive genome expansion in bonnet fungi (Mycena s.s.) driven by repeated elements and novel gene families across ecological guilds.</title>
        <authorList>
            <consortium name="Lawrence Berkeley National Laboratory"/>
            <person name="Harder C.B."/>
            <person name="Miyauchi S."/>
            <person name="Viragh M."/>
            <person name="Kuo A."/>
            <person name="Thoen E."/>
            <person name="Andreopoulos B."/>
            <person name="Lu D."/>
            <person name="Skrede I."/>
            <person name="Drula E."/>
            <person name="Henrissat B."/>
            <person name="Morin E."/>
            <person name="Kohler A."/>
            <person name="Barry K."/>
            <person name="LaButti K."/>
            <person name="Morin E."/>
            <person name="Salamov A."/>
            <person name="Lipzen A."/>
            <person name="Mereny Z."/>
            <person name="Hegedus B."/>
            <person name="Baldrian P."/>
            <person name="Stursova M."/>
            <person name="Weitz H."/>
            <person name="Taylor A."/>
            <person name="Grigoriev I.V."/>
            <person name="Nagy L.G."/>
            <person name="Martin F."/>
            <person name="Kauserud H."/>
        </authorList>
    </citation>
    <scope>NUCLEOTIDE SEQUENCE</scope>
    <source>
        <strain evidence="1">CBHHK067</strain>
    </source>
</reference>
<dbReference type="AlphaFoldDB" id="A0AAD7DX60"/>
<keyword evidence="2" id="KW-1185">Reference proteome</keyword>
<proteinExistence type="predicted"/>
<name>A0AAD7DX60_MYCRO</name>
<evidence type="ECO:0000313" key="1">
    <source>
        <dbReference type="EMBL" id="KAJ7701892.1"/>
    </source>
</evidence>
<dbReference type="Proteomes" id="UP001221757">
    <property type="component" value="Unassembled WGS sequence"/>
</dbReference>
<protein>
    <submittedName>
        <fullName evidence="1">Uncharacterized protein</fullName>
    </submittedName>
</protein>
<gene>
    <name evidence="1" type="ORF">B0H17DRAFT_1128107</name>
</gene>
<evidence type="ECO:0000313" key="2">
    <source>
        <dbReference type="Proteomes" id="UP001221757"/>
    </source>
</evidence>
<dbReference type="EMBL" id="JARKIE010000016">
    <property type="protein sequence ID" value="KAJ7701892.1"/>
    <property type="molecule type" value="Genomic_DNA"/>
</dbReference>
<accession>A0AAD7DX60</accession>